<feature type="compositionally biased region" description="Pro residues" evidence="1">
    <location>
        <begin position="27"/>
        <end position="39"/>
    </location>
</feature>
<evidence type="ECO:0000256" key="1">
    <source>
        <dbReference type="SAM" id="MobiDB-lite"/>
    </source>
</evidence>
<gene>
    <name evidence="2" type="ORF">SLS60_007836</name>
</gene>
<evidence type="ECO:0000313" key="3">
    <source>
        <dbReference type="Proteomes" id="UP001521785"/>
    </source>
</evidence>
<dbReference type="Proteomes" id="UP001521785">
    <property type="component" value="Unassembled WGS sequence"/>
</dbReference>
<feature type="compositionally biased region" description="Basic and acidic residues" evidence="1">
    <location>
        <begin position="123"/>
        <end position="135"/>
    </location>
</feature>
<feature type="compositionally biased region" description="Low complexity" evidence="1">
    <location>
        <begin position="40"/>
        <end position="61"/>
    </location>
</feature>
<dbReference type="EMBL" id="JAKJXO020000011">
    <property type="protein sequence ID" value="KAL1598696.1"/>
    <property type="molecule type" value="Genomic_DNA"/>
</dbReference>
<organism evidence="2 3">
    <name type="scientific">Paraconiothyrium brasiliense</name>
    <dbReference type="NCBI Taxonomy" id="300254"/>
    <lineage>
        <taxon>Eukaryota</taxon>
        <taxon>Fungi</taxon>
        <taxon>Dikarya</taxon>
        <taxon>Ascomycota</taxon>
        <taxon>Pezizomycotina</taxon>
        <taxon>Dothideomycetes</taxon>
        <taxon>Pleosporomycetidae</taxon>
        <taxon>Pleosporales</taxon>
        <taxon>Massarineae</taxon>
        <taxon>Didymosphaeriaceae</taxon>
        <taxon>Paraconiothyrium</taxon>
    </lineage>
</organism>
<sequence>MTDRPSTKAKGKARADDSSAATSFEPPRTPSRRPQPPASTPTSAQFAGLATPSSSALTSSPNAKRKSQARITSFFPNKKRRIETIPFKLSPAEKKAKRQEENDIKTLIKDIEKEEREIKKAEKDAERQLKREERSAATLERKRKAENRSKWNAWCEHNARPNATFQTPKGDVWASHKCISQCIQDFGLKRSEVLCLEHCSIPNYHNEDAPDIRLYRSGDVERLVARKEATLAGLECLDEEDWIAEGRVLFTEKQLARSANHKGSATYA</sequence>
<name>A0ABR3R2Q5_9PLEO</name>
<feature type="compositionally biased region" description="Basic and acidic residues" evidence="1">
    <location>
        <begin position="91"/>
        <end position="101"/>
    </location>
</feature>
<accession>A0ABR3R2Q5</accession>
<comment type="caution">
    <text evidence="2">The sequence shown here is derived from an EMBL/GenBank/DDBJ whole genome shotgun (WGS) entry which is preliminary data.</text>
</comment>
<protein>
    <submittedName>
        <fullName evidence="2">Uncharacterized protein</fullName>
    </submittedName>
</protein>
<feature type="region of interest" description="Disordered" evidence="1">
    <location>
        <begin position="123"/>
        <end position="144"/>
    </location>
</feature>
<feature type="region of interest" description="Disordered" evidence="1">
    <location>
        <begin position="1"/>
        <end position="101"/>
    </location>
</feature>
<proteinExistence type="predicted"/>
<keyword evidence="3" id="KW-1185">Reference proteome</keyword>
<evidence type="ECO:0000313" key="2">
    <source>
        <dbReference type="EMBL" id="KAL1598696.1"/>
    </source>
</evidence>
<reference evidence="2 3" key="1">
    <citation type="submission" date="2024-02" db="EMBL/GenBank/DDBJ databases">
        <title>De novo assembly and annotation of 12 fungi associated with fruit tree decline syndrome in Ontario, Canada.</title>
        <authorList>
            <person name="Sulman M."/>
            <person name="Ellouze W."/>
            <person name="Ilyukhin E."/>
        </authorList>
    </citation>
    <scope>NUCLEOTIDE SEQUENCE [LARGE SCALE GENOMIC DNA]</scope>
    <source>
        <strain evidence="2 3">M42-189</strain>
    </source>
</reference>